<dbReference type="EMBL" id="BDQV01000083">
    <property type="protein sequence ID" value="GAY52695.1"/>
    <property type="molecule type" value="Genomic_DNA"/>
</dbReference>
<dbReference type="GO" id="GO:0005506">
    <property type="term" value="F:iron ion binding"/>
    <property type="evidence" value="ECO:0007669"/>
    <property type="project" value="InterPro"/>
</dbReference>
<dbReference type="InterPro" id="IPR001128">
    <property type="entry name" value="Cyt_P450"/>
</dbReference>
<comment type="cofactor">
    <cofactor evidence="1 8">
        <name>heme</name>
        <dbReference type="ChEBI" id="CHEBI:30413"/>
    </cofactor>
</comment>
<keyword evidence="9" id="KW-0812">Transmembrane</keyword>
<evidence type="ECO:0000313" key="11">
    <source>
        <dbReference type="Proteomes" id="UP000236630"/>
    </source>
</evidence>
<evidence type="ECO:0000256" key="8">
    <source>
        <dbReference type="PIRSR" id="PIRSR602401-1"/>
    </source>
</evidence>
<dbReference type="Gene3D" id="1.10.630.10">
    <property type="entry name" value="Cytochrome P450"/>
    <property type="match status" value="1"/>
</dbReference>
<keyword evidence="4 8" id="KW-0479">Metal-binding</keyword>
<evidence type="ECO:0000256" key="6">
    <source>
        <dbReference type="ARBA" id="ARBA00023004"/>
    </source>
</evidence>
<evidence type="ECO:0000256" key="5">
    <source>
        <dbReference type="ARBA" id="ARBA00023002"/>
    </source>
</evidence>
<proteinExistence type="inferred from homology"/>
<evidence type="ECO:0000313" key="10">
    <source>
        <dbReference type="EMBL" id="GAY52695.1"/>
    </source>
</evidence>
<evidence type="ECO:0000256" key="1">
    <source>
        <dbReference type="ARBA" id="ARBA00001971"/>
    </source>
</evidence>
<keyword evidence="6 8" id="KW-0408">Iron</keyword>
<accession>A0A2H5PKS0</accession>
<feature type="transmembrane region" description="Helical" evidence="9">
    <location>
        <begin position="12"/>
        <end position="37"/>
    </location>
</feature>
<evidence type="ECO:0000256" key="4">
    <source>
        <dbReference type="ARBA" id="ARBA00022723"/>
    </source>
</evidence>
<dbReference type="PRINTS" id="PR00463">
    <property type="entry name" value="EP450I"/>
</dbReference>
<evidence type="ECO:0000256" key="9">
    <source>
        <dbReference type="SAM" id="Phobius"/>
    </source>
</evidence>
<protein>
    <recommendedName>
        <fullName evidence="12">Cytochrome P450</fullName>
    </recommendedName>
</protein>
<dbReference type="GO" id="GO:0020037">
    <property type="term" value="F:heme binding"/>
    <property type="evidence" value="ECO:0007669"/>
    <property type="project" value="InterPro"/>
</dbReference>
<evidence type="ECO:0008006" key="12">
    <source>
        <dbReference type="Google" id="ProtNLM"/>
    </source>
</evidence>
<dbReference type="PRINTS" id="PR00385">
    <property type="entry name" value="P450"/>
</dbReference>
<gene>
    <name evidence="10" type="ORF">CUMW_143870</name>
</gene>
<keyword evidence="11" id="KW-1185">Reference proteome</keyword>
<dbReference type="Pfam" id="PF00067">
    <property type="entry name" value="p450"/>
    <property type="match status" value="1"/>
</dbReference>
<name>A0A2H5PKS0_CITUN</name>
<organism evidence="10 11">
    <name type="scientific">Citrus unshiu</name>
    <name type="common">Satsuma mandarin</name>
    <name type="synonym">Citrus nobilis var. unshiu</name>
    <dbReference type="NCBI Taxonomy" id="55188"/>
    <lineage>
        <taxon>Eukaryota</taxon>
        <taxon>Viridiplantae</taxon>
        <taxon>Streptophyta</taxon>
        <taxon>Embryophyta</taxon>
        <taxon>Tracheophyta</taxon>
        <taxon>Spermatophyta</taxon>
        <taxon>Magnoliopsida</taxon>
        <taxon>eudicotyledons</taxon>
        <taxon>Gunneridae</taxon>
        <taxon>Pentapetalae</taxon>
        <taxon>rosids</taxon>
        <taxon>malvids</taxon>
        <taxon>Sapindales</taxon>
        <taxon>Rutaceae</taxon>
        <taxon>Aurantioideae</taxon>
        <taxon>Citrus</taxon>
    </lineage>
</organism>
<comment type="similarity">
    <text evidence="2">Belongs to the cytochrome P450 family.</text>
</comment>
<dbReference type="AlphaFoldDB" id="A0A2H5PKS0"/>
<dbReference type="GO" id="GO:0016705">
    <property type="term" value="F:oxidoreductase activity, acting on paired donors, with incorporation or reduction of molecular oxygen"/>
    <property type="evidence" value="ECO:0007669"/>
    <property type="project" value="InterPro"/>
</dbReference>
<comment type="caution">
    <text evidence="10">The sequence shown here is derived from an EMBL/GenBank/DDBJ whole genome shotgun (WGS) entry which is preliminary data.</text>
</comment>
<dbReference type="GO" id="GO:0004497">
    <property type="term" value="F:monooxygenase activity"/>
    <property type="evidence" value="ECO:0007669"/>
    <property type="project" value="UniProtKB-KW"/>
</dbReference>
<keyword evidence="7" id="KW-0503">Monooxygenase</keyword>
<keyword evidence="3 8" id="KW-0349">Heme</keyword>
<keyword evidence="9" id="KW-0472">Membrane</keyword>
<dbReference type="InterPro" id="IPR002401">
    <property type="entry name" value="Cyt_P450_E_grp-I"/>
</dbReference>
<evidence type="ECO:0000256" key="3">
    <source>
        <dbReference type="ARBA" id="ARBA00022617"/>
    </source>
</evidence>
<sequence length="510" mass="58702">MESQAFSLLEPLQSFYCFVLFLLTISFFLFSILLLYIQRQKFWCNCEICSSYISSSWSNEFKNLCDWYTHLLQKSKNQTIQIHVLNNTITANPDNVEYILKTRFNNYPKGKPFSMILGDLLGKGIFNVDGDLWIFQRKIATLVLASISIRTYAFELVTNEIKYRLLPLLSSSLANNDTTSNNNSVVDLQGVFRRFSFDNICKFSFGLDPYYLESSLPISQFANAFDLASKLSAERAMAALPLAWKIKRLFNMGTEKRLKKAIEVVNDLAMEVIMQKRKLDLSTENSQDLLSRFMNCISDDNYLRDIVVSFILAGRDTMAAALTTFFFLLAHHPQVVLKIRQEFDQVMSLDQEVLASYNQIREMHYLHAAVNESLRLYPPVQFDSKFAQADDILADGTYVNKGTRVTYHPYAMGRMEKIWGQDFMEFKPERWLKNAMFCPQCQYKYPVFQAGARACLGKELALAEIKMVALSVLSKFDIEIVEPRGAPRFDNGLTAMLRDGLQVLIKERNE</sequence>
<dbReference type="STRING" id="55188.A0A2H5PKS0"/>
<dbReference type="InterPro" id="IPR036396">
    <property type="entry name" value="Cyt_P450_sf"/>
</dbReference>
<feature type="binding site" description="axial binding residue" evidence="8">
    <location>
        <position position="455"/>
    </location>
    <ligand>
        <name>heme</name>
        <dbReference type="ChEBI" id="CHEBI:30413"/>
    </ligand>
    <ligandPart>
        <name>Fe</name>
        <dbReference type="ChEBI" id="CHEBI:18248"/>
    </ligandPart>
</feature>
<dbReference type="PANTHER" id="PTHR24296">
    <property type="entry name" value="CYTOCHROME P450"/>
    <property type="match status" value="1"/>
</dbReference>
<evidence type="ECO:0000256" key="7">
    <source>
        <dbReference type="ARBA" id="ARBA00023033"/>
    </source>
</evidence>
<keyword evidence="9" id="KW-1133">Transmembrane helix</keyword>
<keyword evidence="5" id="KW-0560">Oxidoreductase</keyword>
<evidence type="ECO:0000256" key="2">
    <source>
        <dbReference type="ARBA" id="ARBA00010617"/>
    </source>
</evidence>
<dbReference type="CDD" id="cd11064">
    <property type="entry name" value="CYP86A"/>
    <property type="match status" value="1"/>
</dbReference>
<dbReference type="Proteomes" id="UP000236630">
    <property type="component" value="Unassembled WGS sequence"/>
</dbReference>
<reference evidence="10 11" key="1">
    <citation type="journal article" date="2017" name="Front. Genet.">
        <title>Draft sequencing of the heterozygous diploid genome of Satsuma (Citrus unshiu Marc.) using a hybrid assembly approach.</title>
        <authorList>
            <person name="Shimizu T."/>
            <person name="Tanizawa Y."/>
            <person name="Mochizuki T."/>
            <person name="Nagasaki H."/>
            <person name="Yoshioka T."/>
            <person name="Toyoda A."/>
            <person name="Fujiyama A."/>
            <person name="Kaminuma E."/>
            <person name="Nakamura Y."/>
        </authorList>
    </citation>
    <scope>NUCLEOTIDE SEQUENCE [LARGE SCALE GENOMIC DNA]</scope>
    <source>
        <strain evidence="11">cv. Miyagawa wase</strain>
    </source>
</reference>
<dbReference type="SUPFAM" id="SSF48264">
    <property type="entry name" value="Cytochrome P450"/>
    <property type="match status" value="1"/>
</dbReference>